<reference evidence="1" key="2">
    <citation type="submission" date="2025-09" db="UniProtKB">
        <authorList>
            <consortium name="EnsemblPlants"/>
        </authorList>
    </citation>
    <scope>IDENTIFICATION</scope>
</reference>
<protein>
    <submittedName>
        <fullName evidence="1">Uncharacterized protein</fullName>
    </submittedName>
</protein>
<accession>A0ACD5YL50</accession>
<keyword evidence="2" id="KW-1185">Reference proteome</keyword>
<sequence>MAMPYASLSPAGDYRSSPAATAGSLLPFCRSSPFSSAGGGNGVGEDAQMYGRWMARPLPFTAAQHEELRQQAHIYKHLVAGVPVPPELVLPIRQGLESLAARYYQNPLVAGYGSYFGKKIDPEPGRCRRTDGKKWRCAKEAASDSKYCERHMHRGRNRSRKPVETQLVPQPPAAAAATSPLGVVINGNAFQNHSLYPAIGGNNNGGAGGGGNSNFSSGLGSSQSQLHMGNASPYAALPGGAGGTCKDLRYTGGYGIRSLADEHSELITEAFNASMENAWRPQPSQTTTTAFPLSSYPQLGAMSDLGQNNATAVKRERQQPLSFLGSGGDFGNMDTAAKQEENQTLRPFFDEWPKSRDSWSDLSSEKSNPVRPFSAAATRLSISAPVTMVGTEDFCSDISITNSPNGYY</sequence>
<reference evidence="1" key="1">
    <citation type="submission" date="2021-05" db="EMBL/GenBank/DDBJ databases">
        <authorList>
            <person name="Scholz U."/>
            <person name="Mascher M."/>
            <person name="Fiebig A."/>
        </authorList>
    </citation>
    <scope>NUCLEOTIDE SEQUENCE [LARGE SCALE GENOMIC DNA]</scope>
</reference>
<dbReference type="Proteomes" id="UP001732700">
    <property type="component" value="Chromosome 6A"/>
</dbReference>
<proteinExistence type="predicted"/>
<evidence type="ECO:0000313" key="1">
    <source>
        <dbReference type="EnsemblPlants" id="AVESA.00010b.r2.6AG1029740.1.CDS"/>
    </source>
</evidence>
<organism evidence="1 2">
    <name type="scientific">Avena sativa</name>
    <name type="common">Oat</name>
    <dbReference type="NCBI Taxonomy" id="4498"/>
    <lineage>
        <taxon>Eukaryota</taxon>
        <taxon>Viridiplantae</taxon>
        <taxon>Streptophyta</taxon>
        <taxon>Embryophyta</taxon>
        <taxon>Tracheophyta</taxon>
        <taxon>Spermatophyta</taxon>
        <taxon>Magnoliopsida</taxon>
        <taxon>Liliopsida</taxon>
        <taxon>Poales</taxon>
        <taxon>Poaceae</taxon>
        <taxon>BOP clade</taxon>
        <taxon>Pooideae</taxon>
        <taxon>Poodae</taxon>
        <taxon>Poeae</taxon>
        <taxon>Poeae Chloroplast Group 1 (Aveneae type)</taxon>
        <taxon>Aveninae</taxon>
        <taxon>Avena</taxon>
    </lineage>
</organism>
<evidence type="ECO:0000313" key="2">
    <source>
        <dbReference type="Proteomes" id="UP001732700"/>
    </source>
</evidence>
<dbReference type="EnsemblPlants" id="AVESA.00010b.r2.6AG1029740.1">
    <property type="protein sequence ID" value="AVESA.00010b.r2.6AG1029740.1.CDS"/>
    <property type="gene ID" value="AVESA.00010b.r2.6AG1029740"/>
</dbReference>
<name>A0ACD5YL50_AVESA</name>